<gene>
    <name evidence="1" type="ORF">GCM10009535_59330</name>
</gene>
<accession>A0ABN1HX93</accession>
<reference evidence="1 2" key="1">
    <citation type="journal article" date="2019" name="Int. J. Syst. Evol. Microbiol.">
        <title>The Global Catalogue of Microorganisms (GCM) 10K type strain sequencing project: providing services to taxonomists for standard genome sequencing and annotation.</title>
        <authorList>
            <consortium name="The Broad Institute Genomics Platform"/>
            <consortium name="The Broad Institute Genome Sequencing Center for Infectious Disease"/>
            <person name="Wu L."/>
            <person name="Ma J."/>
        </authorList>
    </citation>
    <scope>NUCLEOTIDE SEQUENCE [LARGE SCALE GENOMIC DNA]</scope>
    <source>
        <strain evidence="1 2">JCM 10367</strain>
    </source>
</reference>
<name>A0ABN1HX93_9ACTN</name>
<dbReference type="Proteomes" id="UP001500724">
    <property type="component" value="Unassembled WGS sequence"/>
</dbReference>
<keyword evidence="2" id="KW-1185">Reference proteome</keyword>
<evidence type="ECO:0000313" key="1">
    <source>
        <dbReference type="EMBL" id="GAA0671726.1"/>
    </source>
</evidence>
<dbReference type="RefSeq" id="WP_344007654.1">
    <property type="nucleotide sequence ID" value="NZ_BAAAGU010000105.1"/>
</dbReference>
<dbReference type="EMBL" id="BAAAGU010000105">
    <property type="protein sequence ID" value="GAA0671726.1"/>
    <property type="molecule type" value="Genomic_DNA"/>
</dbReference>
<sequence>MPAPPPAEADQTAAAHNYRVSPFLTRTAKAQDAACPWQLIGFASGDALERAAVAWVVADAIMESRAGHSRAYTLWRDAALKTQPLLGDDARLVKPFVRPVFELPPKGSDADDHVPGHVGEWLWYLLTREEPLTDHELALLEPPSWSVTEGGGDGFVVHRIPAGTDTSLIFKLWEIKKFTGGGSLSGTITKAASQLARRGDEYVAKISWANSTLPGDLGQLMTELTELWMRADPRGGAGVSVSTNTASAPKRSAFTQVTTYLPQLVHPGQLRGLVIAVEDFAAFATQVRGYLWSAL</sequence>
<organism evidence="1 2">
    <name type="scientific">Streptomyces thermocarboxydovorans</name>
    <dbReference type="NCBI Taxonomy" id="59298"/>
    <lineage>
        <taxon>Bacteria</taxon>
        <taxon>Bacillati</taxon>
        <taxon>Actinomycetota</taxon>
        <taxon>Actinomycetes</taxon>
        <taxon>Kitasatosporales</taxon>
        <taxon>Streptomycetaceae</taxon>
        <taxon>Streptomyces</taxon>
    </lineage>
</organism>
<proteinExistence type="predicted"/>
<comment type="caution">
    <text evidence="1">The sequence shown here is derived from an EMBL/GenBank/DDBJ whole genome shotgun (WGS) entry which is preliminary data.</text>
</comment>
<evidence type="ECO:0000313" key="2">
    <source>
        <dbReference type="Proteomes" id="UP001500724"/>
    </source>
</evidence>
<protein>
    <submittedName>
        <fullName evidence="1">Uncharacterized protein</fullName>
    </submittedName>
</protein>